<evidence type="ECO:0000313" key="2">
    <source>
        <dbReference type="EMBL" id="MCD7469194.1"/>
    </source>
</evidence>
<evidence type="ECO:0000256" key="1">
    <source>
        <dbReference type="SAM" id="MobiDB-lite"/>
    </source>
</evidence>
<keyword evidence="3" id="KW-1185">Reference proteome</keyword>
<sequence length="113" mass="12678">MRSSKKTRQSKAKDDASTSKSIEVPDDEFECPREALAAKNVEIKNLGITHHDAITMLHGKYAIEKEDRKAQIAPLQVELDKENTTNLASLEDIYQFLKQTRPSSSTPLVNSHV</sequence>
<comment type="caution">
    <text evidence="2">The sequence shown here is derived from an EMBL/GenBank/DDBJ whole genome shotgun (WGS) entry which is preliminary data.</text>
</comment>
<dbReference type="Proteomes" id="UP000823775">
    <property type="component" value="Unassembled WGS sequence"/>
</dbReference>
<proteinExistence type="predicted"/>
<gene>
    <name evidence="2" type="ORF">HAX54_008048</name>
</gene>
<dbReference type="EMBL" id="JACEIK010001415">
    <property type="protein sequence ID" value="MCD7469194.1"/>
    <property type="molecule type" value="Genomic_DNA"/>
</dbReference>
<feature type="region of interest" description="Disordered" evidence="1">
    <location>
        <begin position="1"/>
        <end position="27"/>
    </location>
</feature>
<name>A0ABS8TF37_DATST</name>
<accession>A0ABS8TF37</accession>
<feature type="compositionally biased region" description="Basic residues" evidence="1">
    <location>
        <begin position="1"/>
        <end position="10"/>
    </location>
</feature>
<evidence type="ECO:0000313" key="3">
    <source>
        <dbReference type="Proteomes" id="UP000823775"/>
    </source>
</evidence>
<organism evidence="2 3">
    <name type="scientific">Datura stramonium</name>
    <name type="common">Jimsonweed</name>
    <name type="synonym">Common thornapple</name>
    <dbReference type="NCBI Taxonomy" id="4076"/>
    <lineage>
        <taxon>Eukaryota</taxon>
        <taxon>Viridiplantae</taxon>
        <taxon>Streptophyta</taxon>
        <taxon>Embryophyta</taxon>
        <taxon>Tracheophyta</taxon>
        <taxon>Spermatophyta</taxon>
        <taxon>Magnoliopsida</taxon>
        <taxon>eudicotyledons</taxon>
        <taxon>Gunneridae</taxon>
        <taxon>Pentapetalae</taxon>
        <taxon>asterids</taxon>
        <taxon>lamiids</taxon>
        <taxon>Solanales</taxon>
        <taxon>Solanaceae</taxon>
        <taxon>Solanoideae</taxon>
        <taxon>Datureae</taxon>
        <taxon>Datura</taxon>
    </lineage>
</organism>
<reference evidence="2 3" key="1">
    <citation type="journal article" date="2021" name="BMC Genomics">
        <title>Datura genome reveals duplications of psychoactive alkaloid biosynthetic genes and high mutation rate following tissue culture.</title>
        <authorList>
            <person name="Rajewski A."/>
            <person name="Carter-House D."/>
            <person name="Stajich J."/>
            <person name="Litt A."/>
        </authorList>
    </citation>
    <scope>NUCLEOTIDE SEQUENCE [LARGE SCALE GENOMIC DNA]</scope>
    <source>
        <strain evidence="2">AR-01</strain>
    </source>
</reference>
<protein>
    <submittedName>
        <fullName evidence="2">Uncharacterized protein</fullName>
    </submittedName>
</protein>